<dbReference type="EMBL" id="QNZL01000142">
    <property type="protein sequence ID" value="RTZ79552.1"/>
    <property type="molecule type" value="Genomic_DNA"/>
</dbReference>
<dbReference type="InterPro" id="IPR013320">
    <property type="entry name" value="ConA-like_dom_sf"/>
</dbReference>
<name>A0A432G6Z0_9DELT</name>
<protein>
    <submittedName>
        <fullName evidence="2">N,N-dimethylformamidase large subunit</fullName>
    </submittedName>
</protein>
<sequence>MIPLIGYVNKLSARPGDTLEFKVSSTFNVPFQASLVRIRCSDPNPAGPGIREKSVDASFTGQYPSRIQNIHLGSYGIVDSARPLEDLNSFTMSTTIWPTTPKKGRQAIIAWGDQKRSGGVLGIKKDGLLFGEIGKTNINHSKPLNSRHWYTVWMAYDAAEQTLSIGCLPLSAKHTEPTTIIETINLDMPPDRMSSPLLFGAEQRDCICSHFNGKIERPRIHNFALGAENFPIVRNEKCFADWDFAKEMSSTRLIDNGSHELNGRLVNLPARAMTGSNWTAKEMCWRHAPEQYGAIHFHDDDLHDCDWQTDFIFLVPDDLASGLYGAKLKCRDREDIIPFVICPPKGKNTADLCLVIPTFTYVIYANHARPEFGDPWRKRAKDWDAYPWNPGDHPEYGLSTYNFHTDGSGICHSSALRPILTMRPGYFTIVDHNGSGLRHLQADTHLIDWLEEQEFSYDLISDQEVHEEGRLVLEPYRTVLTATHPEYHTNKTLDAIEAYRDGGGRFVYLGGNGFYWKVAMHLEEKSVIEIRRGEGGIRAWAAEPGEYYNAFDGEYGGLWRRNGRPPQQIAGVGFSAQGTFFGSYYQRLEASFESRFSWAFKGIDDKRLGDFGLSGGGAAGYELDRADVRLGTPENAVVLASSEGHSRDYTGDEEDFFVLVPEEQLTHMGTWPGDSIKNLIRADMVFYQTANGGAVFSVGSITFCGSLPCNDYNNNISKLLRNVIERFLDPNPDFGKEVY</sequence>
<dbReference type="Proteomes" id="UP000286801">
    <property type="component" value="Unassembled WGS sequence"/>
</dbReference>
<reference evidence="2 3" key="1">
    <citation type="submission" date="2018-06" db="EMBL/GenBank/DDBJ databases">
        <title>Combined omics and stable isotope probing to characterize newly discovered Mariana Back-Arc vent microbial communities.</title>
        <authorList>
            <person name="Trembath-Reichert E."/>
            <person name="Huber J.A."/>
        </authorList>
    </citation>
    <scope>NUCLEOTIDE SEQUENCE [LARGE SCALE GENOMIC DNA]</scope>
    <source>
        <strain evidence="2">MAG 63_1</strain>
    </source>
</reference>
<evidence type="ECO:0000313" key="3">
    <source>
        <dbReference type="Proteomes" id="UP000286801"/>
    </source>
</evidence>
<dbReference type="InterPro" id="IPR046540">
    <property type="entry name" value="DMFA2_C"/>
</dbReference>
<dbReference type="SUPFAM" id="SSF49899">
    <property type="entry name" value="Concanavalin A-like lectins/glucanases"/>
    <property type="match status" value="1"/>
</dbReference>
<organism evidence="2 3">
    <name type="scientific">SAR324 cluster bacterium</name>
    <dbReference type="NCBI Taxonomy" id="2024889"/>
    <lineage>
        <taxon>Bacteria</taxon>
        <taxon>Deltaproteobacteria</taxon>
        <taxon>SAR324 cluster</taxon>
    </lineage>
</organism>
<dbReference type="Gene3D" id="2.60.120.200">
    <property type="match status" value="1"/>
</dbReference>
<accession>A0A432G6Z0</accession>
<proteinExistence type="predicted"/>
<dbReference type="AlphaFoldDB" id="A0A432G6Z0"/>
<comment type="caution">
    <text evidence="2">The sequence shown here is derived from an EMBL/GenBank/DDBJ whole genome shotgun (WGS) entry which is preliminary data.</text>
</comment>
<feature type="domain" description="N,N-dimethylformamidase beta subunit-like C-terminal" evidence="1">
    <location>
        <begin position="271"/>
        <end position="713"/>
    </location>
</feature>
<gene>
    <name evidence="2" type="ORF">DSY97_05185</name>
</gene>
<dbReference type="Pfam" id="PF20254">
    <property type="entry name" value="DMFA2_C"/>
    <property type="match status" value="1"/>
</dbReference>
<evidence type="ECO:0000313" key="2">
    <source>
        <dbReference type="EMBL" id="RTZ79552.1"/>
    </source>
</evidence>
<evidence type="ECO:0000259" key="1">
    <source>
        <dbReference type="Pfam" id="PF20254"/>
    </source>
</evidence>